<dbReference type="InterPro" id="IPR011057">
    <property type="entry name" value="Mss4-like_sf"/>
</dbReference>
<keyword evidence="7" id="KW-1185">Reference proteome</keyword>
<gene>
    <name evidence="6" type="ORF">SAMN05444339_102177</name>
</gene>
<dbReference type="EMBL" id="FQUE01000002">
    <property type="protein sequence ID" value="SHE82915.1"/>
    <property type="molecule type" value="Genomic_DNA"/>
</dbReference>
<dbReference type="GO" id="GO:0046872">
    <property type="term" value="F:metal ion binding"/>
    <property type="evidence" value="ECO:0007669"/>
    <property type="project" value="UniProtKB-KW"/>
</dbReference>
<evidence type="ECO:0000256" key="2">
    <source>
        <dbReference type="ARBA" id="ARBA00022723"/>
    </source>
</evidence>
<dbReference type="InterPro" id="IPR006913">
    <property type="entry name" value="CENP-V/GFA"/>
</dbReference>
<dbReference type="OrthoDB" id="9807246at2"/>
<evidence type="ECO:0000259" key="5">
    <source>
        <dbReference type="PROSITE" id="PS51891"/>
    </source>
</evidence>
<dbReference type="Gene3D" id="3.90.1590.10">
    <property type="entry name" value="glutathione-dependent formaldehyde- activating enzyme (gfa)"/>
    <property type="match status" value="1"/>
</dbReference>
<reference evidence="7" key="1">
    <citation type="submission" date="2016-11" db="EMBL/GenBank/DDBJ databases">
        <authorList>
            <person name="Varghese N."/>
            <person name="Submissions S."/>
        </authorList>
    </citation>
    <scope>NUCLEOTIDE SEQUENCE [LARGE SCALE GENOMIC DNA]</scope>
    <source>
        <strain evidence="7">DSM 29326</strain>
    </source>
</reference>
<proteinExistence type="inferred from homology"/>
<feature type="domain" description="CENP-V/GFA" evidence="5">
    <location>
        <begin position="10"/>
        <end position="117"/>
    </location>
</feature>
<evidence type="ECO:0000256" key="4">
    <source>
        <dbReference type="ARBA" id="ARBA00023239"/>
    </source>
</evidence>
<keyword evidence="3" id="KW-0862">Zinc</keyword>
<dbReference type="RefSeq" id="WP_084114156.1">
    <property type="nucleotide sequence ID" value="NZ_FQUE01000002.1"/>
</dbReference>
<keyword evidence="2" id="KW-0479">Metal-binding</keyword>
<dbReference type="PROSITE" id="PS51891">
    <property type="entry name" value="CENP_V_GFA"/>
    <property type="match status" value="1"/>
</dbReference>
<dbReference type="Proteomes" id="UP000183987">
    <property type="component" value="Unassembled WGS sequence"/>
</dbReference>
<dbReference type="STRING" id="366533.SAMN05444339_102177"/>
<dbReference type="SUPFAM" id="SSF51316">
    <property type="entry name" value="Mss4-like"/>
    <property type="match status" value="1"/>
</dbReference>
<organism evidence="6 7">
    <name type="scientific">Loktanella atrilutea</name>
    <dbReference type="NCBI Taxonomy" id="366533"/>
    <lineage>
        <taxon>Bacteria</taxon>
        <taxon>Pseudomonadati</taxon>
        <taxon>Pseudomonadota</taxon>
        <taxon>Alphaproteobacteria</taxon>
        <taxon>Rhodobacterales</taxon>
        <taxon>Roseobacteraceae</taxon>
        <taxon>Loktanella</taxon>
    </lineage>
</organism>
<dbReference type="PANTHER" id="PTHR33337">
    <property type="entry name" value="GFA DOMAIN-CONTAINING PROTEIN"/>
    <property type="match status" value="1"/>
</dbReference>
<dbReference type="GO" id="GO:0016846">
    <property type="term" value="F:carbon-sulfur lyase activity"/>
    <property type="evidence" value="ECO:0007669"/>
    <property type="project" value="InterPro"/>
</dbReference>
<sequence length="133" mass="14232">MDPDAATAALTGHCLCGAIRFAARRPFNWVLHCHCESCRRATASPMTTFVSVPNAQLDWIGTPATYASSPGVTRQFCPTCGSPLSYAGADKPDETHIYAALLDDPEAVTPQGQDFVEEAIGWMHPLPATKDAP</sequence>
<protein>
    <submittedName>
        <fullName evidence="6">Uncharacterized conserved protein</fullName>
    </submittedName>
</protein>
<dbReference type="Pfam" id="PF04828">
    <property type="entry name" value="GFA"/>
    <property type="match status" value="1"/>
</dbReference>
<dbReference type="AlphaFoldDB" id="A0A1M4WNW5"/>
<evidence type="ECO:0000256" key="3">
    <source>
        <dbReference type="ARBA" id="ARBA00022833"/>
    </source>
</evidence>
<evidence type="ECO:0000313" key="7">
    <source>
        <dbReference type="Proteomes" id="UP000183987"/>
    </source>
</evidence>
<evidence type="ECO:0000256" key="1">
    <source>
        <dbReference type="ARBA" id="ARBA00005495"/>
    </source>
</evidence>
<name>A0A1M4WNW5_LOKAT</name>
<comment type="similarity">
    <text evidence="1">Belongs to the Gfa family.</text>
</comment>
<accession>A0A1M4WNW5</accession>
<dbReference type="PANTHER" id="PTHR33337:SF40">
    <property type="entry name" value="CENP-V_GFA DOMAIN-CONTAINING PROTEIN-RELATED"/>
    <property type="match status" value="1"/>
</dbReference>
<keyword evidence="4" id="KW-0456">Lyase</keyword>
<evidence type="ECO:0000313" key="6">
    <source>
        <dbReference type="EMBL" id="SHE82915.1"/>
    </source>
</evidence>